<dbReference type="EMBL" id="QGKW02001940">
    <property type="protein sequence ID" value="KAF2558381.1"/>
    <property type="molecule type" value="Genomic_DNA"/>
</dbReference>
<organism evidence="2 3">
    <name type="scientific">Brassica cretica</name>
    <name type="common">Mustard</name>
    <dbReference type="NCBI Taxonomy" id="69181"/>
    <lineage>
        <taxon>Eukaryota</taxon>
        <taxon>Viridiplantae</taxon>
        <taxon>Streptophyta</taxon>
        <taxon>Embryophyta</taxon>
        <taxon>Tracheophyta</taxon>
        <taxon>Spermatophyta</taxon>
        <taxon>Magnoliopsida</taxon>
        <taxon>eudicotyledons</taxon>
        <taxon>Gunneridae</taxon>
        <taxon>Pentapetalae</taxon>
        <taxon>rosids</taxon>
        <taxon>malvids</taxon>
        <taxon>Brassicales</taxon>
        <taxon>Brassicaceae</taxon>
        <taxon>Brassiceae</taxon>
        <taxon>Brassica</taxon>
    </lineage>
</organism>
<feature type="region of interest" description="Disordered" evidence="1">
    <location>
        <begin position="258"/>
        <end position="279"/>
    </location>
</feature>
<dbReference type="Proteomes" id="UP000712281">
    <property type="component" value="Unassembled WGS sequence"/>
</dbReference>
<sequence length="309" mass="34183">MYKHEMSPYLQLKHTDRHVAGRVSRRMDSSHEASHPDVELVQFHGFRSVEVLLDTPPGSPKNCPEAKGGSVRVQISLSRPVNFFMVKPRLCPSKDQSSPVQSRRPLGFGQVLSDQPVASRLEHWDDYCFLNLVPSGFKETPYSLDREHSERRGHGLWLSGYTDGVVTGSDPTVLGLSRGDPTDIAEDDEEEHEVTRAQVLTLSPKSGLGTGFGLLLAMIQPKTWRALKLMEAINSNQRTFTISTITEDTIIENHGKEHNENILPSSEGDVGLAASSGPSVLGDKVDEECAAAYPPEISDAQNNRKRCRE</sequence>
<evidence type="ECO:0000313" key="2">
    <source>
        <dbReference type="EMBL" id="KAF2558381.1"/>
    </source>
</evidence>
<evidence type="ECO:0000313" key="3">
    <source>
        <dbReference type="Proteomes" id="UP000712281"/>
    </source>
</evidence>
<name>A0A8S9HGP3_BRACR</name>
<comment type="caution">
    <text evidence="2">The sequence shown here is derived from an EMBL/GenBank/DDBJ whole genome shotgun (WGS) entry which is preliminary data.</text>
</comment>
<proteinExistence type="predicted"/>
<gene>
    <name evidence="2" type="ORF">F2Q68_00017936</name>
</gene>
<evidence type="ECO:0000256" key="1">
    <source>
        <dbReference type="SAM" id="MobiDB-lite"/>
    </source>
</evidence>
<accession>A0A8S9HGP3</accession>
<reference evidence="2" key="1">
    <citation type="submission" date="2019-12" db="EMBL/GenBank/DDBJ databases">
        <title>Genome sequencing and annotation of Brassica cretica.</title>
        <authorList>
            <person name="Studholme D.J."/>
            <person name="Sarris P.F."/>
        </authorList>
    </citation>
    <scope>NUCLEOTIDE SEQUENCE</scope>
    <source>
        <strain evidence="2">PFS-001/15</strain>
        <tissue evidence="2">Leaf</tissue>
    </source>
</reference>
<protein>
    <submittedName>
        <fullName evidence="2">Uncharacterized protein</fullName>
    </submittedName>
</protein>
<dbReference type="AlphaFoldDB" id="A0A8S9HGP3"/>